<organism evidence="11 12">
    <name type="scientific">candidate division WOR-3 bacterium</name>
    <dbReference type="NCBI Taxonomy" id="2052148"/>
    <lineage>
        <taxon>Bacteria</taxon>
        <taxon>Bacteria division WOR-3</taxon>
    </lineage>
</organism>
<name>A0A938BS47_UNCW3</name>
<dbReference type="InterPro" id="IPR004604">
    <property type="entry name" value="DNA_recomb/repair_RecN"/>
</dbReference>
<dbReference type="Proteomes" id="UP000779900">
    <property type="component" value="Unassembled WGS sequence"/>
</dbReference>
<evidence type="ECO:0000256" key="9">
    <source>
        <dbReference type="SAM" id="Coils"/>
    </source>
</evidence>
<feature type="domain" description="Rad50/SbcC-type AAA" evidence="10">
    <location>
        <begin position="4"/>
        <end position="238"/>
    </location>
</feature>
<keyword evidence="3" id="KW-0547">Nucleotide-binding</keyword>
<reference evidence="11" key="1">
    <citation type="submission" date="2019-03" db="EMBL/GenBank/DDBJ databases">
        <title>Lake Tanganyika Metagenome-Assembled Genomes (MAGs).</title>
        <authorList>
            <person name="Tran P."/>
        </authorList>
    </citation>
    <scope>NUCLEOTIDE SEQUENCE</scope>
    <source>
        <strain evidence="11">K_DeepCast_150m_m2_040</strain>
    </source>
</reference>
<comment type="similarity">
    <text evidence="1 8">Belongs to the RecN family.</text>
</comment>
<dbReference type="PANTHER" id="PTHR11059:SF0">
    <property type="entry name" value="DNA REPAIR PROTEIN RECN"/>
    <property type="match status" value="1"/>
</dbReference>
<dbReference type="PIRSF" id="PIRSF003128">
    <property type="entry name" value="RecN"/>
    <property type="match status" value="1"/>
</dbReference>
<sequence>MLSELRIRNYALIEDLTVQFSPGLNVLSGETGAGKSIIIGALSLLLGDKPDADMIRAGADTAQVEGRFDAGKQLAAECTALGIPLTEDGALLLRRRAERSGRGAAYANDSGITIAALQRLGDRLVDLHGQHQHQLLLKPEIHLDILDEYAGLSSERDGFAERFHAFDEKSAELARLDQQLAERRSRQELTEFQLKELGGAAVKSGELAGLSRERELLQSAERRFTLARQLEELLSEQEGSIIGLLGIAGKTLNELAELDPGLAERRALLSEARAGADDLWRELVRYRESIEFSPERMEEVNSRLFLIEKLERKYGLRADELASLEARLRAELDSIELGASHREEMVAELSALRQDLMARADALSRKRGRARTELEKRLSTEFEALGLGKAVLSVSIGRVLDPDGVHQRGNERFRMTPAGVDTAEFLFSANPGEELRPLRKVASGGELSRIMLALKSALTRARDMTEMSDISDRVPSGGVATLVFDEIDVGIGGKVAEAVGKRLARLGKNHQVICITHLPQIAKYAERHLLVAKSVRGNRTLTSIRTLDPDSRVEELARMTSGATVTKASLAHAREMLESTGSLRE</sequence>
<dbReference type="Pfam" id="PF13476">
    <property type="entry name" value="AAA_23"/>
    <property type="match status" value="1"/>
</dbReference>
<dbReference type="GO" id="GO:0016887">
    <property type="term" value="F:ATP hydrolysis activity"/>
    <property type="evidence" value="ECO:0007669"/>
    <property type="project" value="InterPro"/>
</dbReference>
<evidence type="ECO:0000256" key="6">
    <source>
        <dbReference type="ARBA" id="ARBA00023204"/>
    </source>
</evidence>
<dbReference type="EMBL" id="VGIR01000001">
    <property type="protein sequence ID" value="MBM3330239.1"/>
    <property type="molecule type" value="Genomic_DNA"/>
</dbReference>
<dbReference type="AlphaFoldDB" id="A0A938BS47"/>
<keyword evidence="4 8" id="KW-0227">DNA damage</keyword>
<dbReference type="GO" id="GO:0009432">
    <property type="term" value="P:SOS response"/>
    <property type="evidence" value="ECO:0007669"/>
    <property type="project" value="TreeGrafter"/>
</dbReference>
<evidence type="ECO:0000256" key="4">
    <source>
        <dbReference type="ARBA" id="ARBA00022763"/>
    </source>
</evidence>
<evidence type="ECO:0000256" key="3">
    <source>
        <dbReference type="ARBA" id="ARBA00022741"/>
    </source>
</evidence>
<comment type="caution">
    <text evidence="11">The sequence shown here is derived from an EMBL/GenBank/DDBJ whole genome shotgun (WGS) entry which is preliminary data.</text>
</comment>
<dbReference type="Gene3D" id="3.40.50.300">
    <property type="entry name" value="P-loop containing nucleotide triphosphate hydrolases"/>
    <property type="match status" value="2"/>
</dbReference>
<keyword evidence="5" id="KW-0067">ATP-binding</keyword>
<evidence type="ECO:0000256" key="5">
    <source>
        <dbReference type="ARBA" id="ARBA00022840"/>
    </source>
</evidence>
<dbReference type="PANTHER" id="PTHR11059">
    <property type="entry name" value="DNA REPAIR PROTEIN RECN"/>
    <property type="match status" value="1"/>
</dbReference>
<dbReference type="GO" id="GO:0005524">
    <property type="term" value="F:ATP binding"/>
    <property type="evidence" value="ECO:0007669"/>
    <property type="project" value="UniProtKB-KW"/>
</dbReference>
<evidence type="ECO:0000256" key="7">
    <source>
        <dbReference type="ARBA" id="ARBA00033408"/>
    </source>
</evidence>
<keyword evidence="9" id="KW-0175">Coiled coil</keyword>
<evidence type="ECO:0000256" key="1">
    <source>
        <dbReference type="ARBA" id="ARBA00009441"/>
    </source>
</evidence>
<dbReference type="SUPFAM" id="SSF52540">
    <property type="entry name" value="P-loop containing nucleoside triphosphate hydrolases"/>
    <property type="match status" value="1"/>
</dbReference>
<evidence type="ECO:0000313" key="12">
    <source>
        <dbReference type="Proteomes" id="UP000779900"/>
    </source>
</evidence>
<evidence type="ECO:0000256" key="8">
    <source>
        <dbReference type="PIRNR" id="PIRNR003128"/>
    </source>
</evidence>
<evidence type="ECO:0000313" key="11">
    <source>
        <dbReference type="EMBL" id="MBM3330239.1"/>
    </source>
</evidence>
<dbReference type="CDD" id="cd03241">
    <property type="entry name" value="ABC_RecN"/>
    <property type="match status" value="2"/>
</dbReference>
<protein>
    <recommendedName>
        <fullName evidence="2 8">DNA repair protein RecN</fullName>
    </recommendedName>
    <alternativeName>
        <fullName evidence="7 8">Recombination protein N</fullName>
    </alternativeName>
</protein>
<dbReference type="NCBIfam" id="TIGR00634">
    <property type="entry name" value="recN"/>
    <property type="match status" value="1"/>
</dbReference>
<dbReference type="GO" id="GO:0006310">
    <property type="term" value="P:DNA recombination"/>
    <property type="evidence" value="ECO:0007669"/>
    <property type="project" value="InterPro"/>
</dbReference>
<proteinExistence type="inferred from homology"/>
<dbReference type="InterPro" id="IPR038729">
    <property type="entry name" value="Rad50/SbcC_AAA"/>
</dbReference>
<dbReference type="GO" id="GO:0043590">
    <property type="term" value="C:bacterial nucleoid"/>
    <property type="evidence" value="ECO:0007669"/>
    <property type="project" value="TreeGrafter"/>
</dbReference>
<dbReference type="InterPro" id="IPR027417">
    <property type="entry name" value="P-loop_NTPase"/>
</dbReference>
<evidence type="ECO:0000259" key="10">
    <source>
        <dbReference type="Pfam" id="PF13476"/>
    </source>
</evidence>
<feature type="coiled-coil region" evidence="9">
    <location>
        <begin position="307"/>
        <end position="366"/>
    </location>
</feature>
<evidence type="ECO:0000256" key="2">
    <source>
        <dbReference type="ARBA" id="ARBA00021315"/>
    </source>
</evidence>
<dbReference type="GO" id="GO:0006302">
    <property type="term" value="P:double-strand break repair"/>
    <property type="evidence" value="ECO:0007669"/>
    <property type="project" value="InterPro"/>
</dbReference>
<gene>
    <name evidence="11" type="primary">recN</name>
    <name evidence="11" type="ORF">FJY68_00125</name>
</gene>
<accession>A0A938BS47</accession>
<comment type="function">
    <text evidence="8">May be involved in recombinational repair of damaged DNA.</text>
</comment>
<keyword evidence="6 8" id="KW-0234">DNA repair</keyword>